<feature type="chain" id="PRO_5012088991" evidence="4">
    <location>
        <begin position="29"/>
        <end position="307"/>
    </location>
</feature>
<dbReference type="GO" id="GO:0006032">
    <property type="term" value="P:chitin catabolic process"/>
    <property type="evidence" value="ECO:0007669"/>
    <property type="project" value="InterPro"/>
</dbReference>
<dbReference type="PANTHER" id="PTHR22595">
    <property type="entry name" value="CHITINASE-RELATED"/>
    <property type="match status" value="1"/>
</dbReference>
<dbReference type="EMBL" id="PDDY01000001">
    <property type="protein sequence ID" value="PEH42530.1"/>
    <property type="molecule type" value="Genomic_DNA"/>
</dbReference>
<name>A0A2A7SGY4_BURGA</name>
<dbReference type="RefSeq" id="WP_096751122.1">
    <property type="nucleotide sequence ID" value="NZ_CADEPO010000018.1"/>
</dbReference>
<feature type="domain" description="Glycoside hydrolase family 19 catalytic" evidence="5">
    <location>
        <begin position="113"/>
        <end position="301"/>
    </location>
</feature>
<evidence type="ECO:0000256" key="4">
    <source>
        <dbReference type="SAM" id="SignalP"/>
    </source>
</evidence>
<dbReference type="Proteomes" id="UP000220629">
    <property type="component" value="Unassembled WGS sequence"/>
</dbReference>
<feature type="active site" description="Proton donor" evidence="3">
    <location>
        <position position="164"/>
    </location>
</feature>
<feature type="signal peptide" evidence="4">
    <location>
        <begin position="1"/>
        <end position="28"/>
    </location>
</feature>
<proteinExistence type="predicted"/>
<evidence type="ECO:0000259" key="5">
    <source>
        <dbReference type="Pfam" id="PF00182"/>
    </source>
</evidence>
<dbReference type="GO" id="GO:0050832">
    <property type="term" value="P:defense response to fungus"/>
    <property type="evidence" value="ECO:0007669"/>
    <property type="project" value="UniProtKB-ARBA"/>
</dbReference>
<dbReference type="GO" id="GO:0016998">
    <property type="term" value="P:cell wall macromolecule catabolic process"/>
    <property type="evidence" value="ECO:0007669"/>
    <property type="project" value="InterPro"/>
</dbReference>
<dbReference type="PANTHER" id="PTHR22595:SF79">
    <property type="entry name" value="CHITINASE 12"/>
    <property type="match status" value="1"/>
</dbReference>
<dbReference type="Gene3D" id="1.10.530.10">
    <property type="match status" value="1"/>
</dbReference>
<keyword evidence="1" id="KW-0611">Plant defense</keyword>
<sequence>MKKSRSLKAIVCILASVGVCLIANQAHAQAATGAPILKAAAACNFKVWSRGVNYQKGDIVLYQANGQYYKLVNVGTNGSDGTDPTISTWYWAPTTCDGGSSPGNGTDFPLSRATFEQMFPTRNSFYTYDGLIGALKSYPDFAGEASQDVRKQEIAAFLANVSHETGGLVYIRESNQANWNSYCSSGNCGGKQYYGRGPMQLSWDYNYKAAGDALGLNLLGNPDWVATDATISWATAIWFWMTQSGAGTMTPHQAMASGRGFGETIRSINGSLECNGRNPAQVQSRVDAYKRFVGLLGTTTGSGPTGC</sequence>
<evidence type="ECO:0000256" key="1">
    <source>
        <dbReference type="ARBA" id="ARBA00022821"/>
    </source>
</evidence>
<dbReference type="GO" id="GO:0004568">
    <property type="term" value="F:chitinase activity"/>
    <property type="evidence" value="ECO:0007669"/>
    <property type="project" value="InterPro"/>
</dbReference>
<keyword evidence="2" id="KW-1015">Disulfide bond</keyword>
<dbReference type="Gene3D" id="3.30.20.10">
    <property type="entry name" value="Endochitinase, domain 2"/>
    <property type="match status" value="1"/>
</dbReference>
<dbReference type="Gene3D" id="2.10.10.20">
    <property type="entry name" value="Carbohydrate-binding module superfamily 5/12"/>
    <property type="match status" value="1"/>
</dbReference>
<dbReference type="CDD" id="cd00325">
    <property type="entry name" value="chitinase_GH19"/>
    <property type="match status" value="1"/>
</dbReference>
<dbReference type="InterPro" id="IPR000726">
    <property type="entry name" value="Glyco_hydro_19_cat"/>
</dbReference>
<evidence type="ECO:0000313" key="7">
    <source>
        <dbReference type="Proteomes" id="UP000220629"/>
    </source>
</evidence>
<organism evidence="6 7">
    <name type="scientific">Burkholderia gladioli</name>
    <name type="common">Pseudomonas marginata</name>
    <name type="synonym">Phytomonas marginata</name>
    <dbReference type="NCBI Taxonomy" id="28095"/>
    <lineage>
        <taxon>Bacteria</taxon>
        <taxon>Pseudomonadati</taxon>
        <taxon>Pseudomonadota</taxon>
        <taxon>Betaproteobacteria</taxon>
        <taxon>Burkholderiales</taxon>
        <taxon>Burkholderiaceae</taxon>
        <taxon>Burkholderia</taxon>
    </lineage>
</organism>
<dbReference type="SUPFAM" id="SSF53955">
    <property type="entry name" value="Lysozyme-like"/>
    <property type="match status" value="1"/>
</dbReference>
<evidence type="ECO:0000256" key="3">
    <source>
        <dbReference type="PIRSR" id="PIRSR001060-1"/>
    </source>
</evidence>
<dbReference type="InterPro" id="IPR023346">
    <property type="entry name" value="Lysozyme-like_dom_sf"/>
</dbReference>
<dbReference type="InterPro" id="IPR016283">
    <property type="entry name" value="Glyco_hydro_19"/>
</dbReference>
<keyword evidence="4" id="KW-0732">Signal</keyword>
<dbReference type="AlphaFoldDB" id="A0A2A7SGY4"/>
<evidence type="ECO:0000256" key="2">
    <source>
        <dbReference type="ARBA" id="ARBA00023157"/>
    </source>
</evidence>
<dbReference type="PIRSF" id="PIRSF001060">
    <property type="entry name" value="Endochitinase"/>
    <property type="match status" value="1"/>
</dbReference>
<accession>A0A2A7SGY4</accession>
<comment type="caution">
    <text evidence="6">The sequence shown here is derived from an EMBL/GenBank/DDBJ whole genome shotgun (WGS) entry which is preliminary data.</text>
</comment>
<evidence type="ECO:0000313" key="6">
    <source>
        <dbReference type="EMBL" id="PEH42530.1"/>
    </source>
</evidence>
<reference evidence="7" key="1">
    <citation type="submission" date="2017-09" db="EMBL/GenBank/DDBJ databases">
        <title>FDA dAtabase for Regulatory Grade micrObial Sequences (FDA-ARGOS): Supporting development and validation of Infectious Disease Dx tests.</title>
        <authorList>
            <person name="Minogue T."/>
            <person name="Wolcott M."/>
            <person name="Wasieloski L."/>
            <person name="Aguilar W."/>
            <person name="Moore D."/>
            <person name="Tallon L."/>
            <person name="Sadzewicz L."/>
            <person name="Ott S."/>
            <person name="Zhao X."/>
            <person name="Nagaraj S."/>
            <person name="Vavikolanu K."/>
            <person name="Aluvathingal J."/>
            <person name="Nadendla S."/>
            <person name="Sichtig H."/>
        </authorList>
    </citation>
    <scope>NUCLEOTIDE SEQUENCE [LARGE SCALE GENOMIC DNA]</scope>
    <source>
        <strain evidence="7">FDAARGOS_390</strain>
    </source>
</reference>
<protein>
    <submittedName>
        <fullName evidence="6">Chitinase</fullName>
    </submittedName>
</protein>
<gene>
    <name evidence="6" type="ORF">CRM94_10435</name>
</gene>
<dbReference type="GO" id="GO:0005975">
    <property type="term" value="P:carbohydrate metabolic process"/>
    <property type="evidence" value="ECO:0007669"/>
    <property type="project" value="InterPro"/>
</dbReference>
<dbReference type="Pfam" id="PF00182">
    <property type="entry name" value="Glyco_hydro_19"/>
    <property type="match status" value="1"/>
</dbReference>